<proteinExistence type="inferred from homology"/>
<comment type="caution">
    <text evidence="6">The sequence shown here is derived from an EMBL/GenBank/DDBJ whole genome shotgun (WGS) entry which is preliminary data.</text>
</comment>
<gene>
    <name evidence="6" type="ORF">LUZ62_076147</name>
</gene>
<keyword evidence="2 5" id="KW-0732">Signal</keyword>
<evidence type="ECO:0000313" key="6">
    <source>
        <dbReference type="EMBL" id="KAJ4765772.1"/>
    </source>
</evidence>
<dbReference type="EMBL" id="JAMFTS010000004">
    <property type="protein sequence ID" value="KAJ4765772.1"/>
    <property type="molecule type" value="Genomic_DNA"/>
</dbReference>
<evidence type="ECO:0000256" key="4">
    <source>
        <dbReference type="ARBA" id="ARBA00023180"/>
    </source>
</evidence>
<protein>
    <submittedName>
        <fullName evidence="6">GDSL esterase/lipase</fullName>
    </submittedName>
</protein>
<dbReference type="CDD" id="cd01837">
    <property type="entry name" value="SGNH_plant_lipase_like"/>
    <property type="match status" value="1"/>
</dbReference>
<feature type="chain" id="PRO_5043417689" evidence="5">
    <location>
        <begin position="20"/>
        <end position="371"/>
    </location>
</feature>
<keyword evidence="7" id="KW-1185">Reference proteome</keyword>
<dbReference type="InterPro" id="IPR001087">
    <property type="entry name" value="GDSL"/>
</dbReference>
<dbReference type="PANTHER" id="PTHR22835">
    <property type="entry name" value="ZINC FINGER FYVE DOMAIN CONTAINING PROTEIN"/>
    <property type="match status" value="1"/>
</dbReference>
<comment type="similarity">
    <text evidence="1">Belongs to the 'GDSL' lipolytic enzyme family.</text>
</comment>
<dbReference type="Proteomes" id="UP001140206">
    <property type="component" value="Chromosome 4"/>
</dbReference>
<dbReference type="InterPro" id="IPR036514">
    <property type="entry name" value="SGNH_hydro_sf"/>
</dbReference>
<feature type="signal peptide" evidence="5">
    <location>
        <begin position="1"/>
        <end position="19"/>
    </location>
</feature>
<dbReference type="AlphaFoldDB" id="A0AAV8DB40"/>
<organism evidence="6 7">
    <name type="scientific">Rhynchospora pubera</name>
    <dbReference type="NCBI Taxonomy" id="906938"/>
    <lineage>
        <taxon>Eukaryota</taxon>
        <taxon>Viridiplantae</taxon>
        <taxon>Streptophyta</taxon>
        <taxon>Embryophyta</taxon>
        <taxon>Tracheophyta</taxon>
        <taxon>Spermatophyta</taxon>
        <taxon>Magnoliopsida</taxon>
        <taxon>Liliopsida</taxon>
        <taxon>Poales</taxon>
        <taxon>Cyperaceae</taxon>
        <taxon>Cyperoideae</taxon>
        <taxon>Rhynchosporeae</taxon>
        <taxon>Rhynchospora</taxon>
    </lineage>
</organism>
<evidence type="ECO:0000256" key="2">
    <source>
        <dbReference type="ARBA" id="ARBA00022729"/>
    </source>
</evidence>
<dbReference type="PANTHER" id="PTHR22835:SF681">
    <property type="entry name" value="OS01G0216300 PROTEIN"/>
    <property type="match status" value="1"/>
</dbReference>
<dbReference type="GO" id="GO:0016788">
    <property type="term" value="F:hydrolase activity, acting on ester bonds"/>
    <property type="evidence" value="ECO:0007669"/>
    <property type="project" value="InterPro"/>
</dbReference>
<evidence type="ECO:0000256" key="5">
    <source>
        <dbReference type="SAM" id="SignalP"/>
    </source>
</evidence>
<name>A0AAV8DB40_9POAL</name>
<keyword evidence="4" id="KW-0325">Glycoprotein</keyword>
<evidence type="ECO:0000313" key="7">
    <source>
        <dbReference type="Proteomes" id="UP001140206"/>
    </source>
</evidence>
<keyword evidence="3" id="KW-0378">Hydrolase</keyword>
<accession>A0AAV8DB40</accession>
<dbReference type="Gene3D" id="3.40.50.1110">
    <property type="entry name" value="SGNH hydrolase"/>
    <property type="match status" value="1"/>
</dbReference>
<dbReference type="InterPro" id="IPR035669">
    <property type="entry name" value="SGNH_plant_lipase-like"/>
</dbReference>
<reference evidence="6" key="1">
    <citation type="submission" date="2022-08" db="EMBL/GenBank/DDBJ databases">
        <authorList>
            <person name="Marques A."/>
        </authorList>
    </citation>
    <scope>NUCLEOTIDE SEQUENCE</scope>
    <source>
        <strain evidence="6">RhyPub2mFocal</strain>
        <tissue evidence="6">Leaves</tissue>
    </source>
</reference>
<dbReference type="Pfam" id="PF00657">
    <property type="entry name" value="Lipase_GDSL"/>
    <property type="match status" value="1"/>
</dbReference>
<evidence type="ECO:0000256" key="1">
    <source>
        <dbReference type="ARBA" id="ARBA00008668"/>
    </source>
</evidence>
<dbReference type="SUPFAM" id="SSF52266">
    <property type="entry name" value="SGNH hydrolase"/>
    <property type="match status" value="1"/>
</dbReference>
<evidence type="ECO:0000256" key="3">
    <source>
        <dbReference type="ARBA" id="ARBA00022801"/>
    </source>
</evidence>
<sequence length="371" mass="41165">MKISLPCFLIFILLQITHAHNIDQPFNAIFSFGNSLADPGNFIILARPVLPYDVFEHLPYGVTYFGRPTGRASDGRLVIDFIAQTLGFPLVPPYLSQGQNFSRGVNFAVIGAPALGMDFFQQRNITGFLPTDTSLNVQLSWFVDKVKPLWCNTTQSCLDYFKRSLFLLGEFGGNDYNLALFAGKSVSEAKSYIPFVIDIIRQAAESLLKQGALHIVIPGNFPTGCIPILLTIFASNNKLDYDNLGCLKEYNTIGFDHDMKLKEMVAQLQNKYPQAKIIYADYYEPVIQFLQNPSKFGFTVSDPLQICCGGGGPYNYNPNATCGQPGVPACSNPSTYINWDGIHLTEAAHRIIATGWLKGPYAYPPILSDFH</sequence>